<feature type="compositionally biased region" description="Polar residues" evidence="1">
    <location>
        <begin position="413"/>
        <end position="426"/>
    </location>
</feature>
<dbReference type="InterPro" id="IPR040348">
    <property type="entry name" value="POLAR-like"/>
</dbReference>
<feature type="region of interest" description="Disordered" evidence="1">
    <location>
        <begin position="413"/>
        <end position="432"/>
    </location>
</feature>
<feature type="compositionally biased region" description="Basic and acidic residues" evidence="1">
    <location>
        <begin position="94"/>
        <end position="106"/>
    </location>
</feature>
<organism evidence="2 3">
    <name type="scientific">Ceratopteris richardii</name>
    <name type="common">Triangle waterfern</name>
    <dbReference type="NCBI Taxonomy" id="49495"/>
    <lineage>
        <taxon>Eukaryota</taxon>
        <taxon>Viridiplantae</taxon>
        <taxon>Streptophyta</taxon>
        <taxon>Embryophyta</taxon>
        <taxon>Tracheophyta</taxon>
        <taxon>Polypodiopsida</taxon>
        <taxon>Polypodiidae</taxon>
        <taxon>Polypodiales</taxon>
        <taxon>Pteridineae</taxon>
        <taxon>Pteridaceae</taxon>
        <taxon>Parkerioideae</taxon>
        <taxon>Ceratopteris</taxon>
    </lineage>
</organism>
<dbReference type="PANTHER" id="PTHR33476">
    <property type="entry name" value="EMB|CAB62613.1"/>
    <property type="match status" value="1"/>
</dbReference>
<protein>
    <submittedName>
        <fullName evidence="2">Uncharacterized protein</fullName>
    </submittedName>
</protein>
<name>A0A8T2UJS1_CERRI</name>
<feature type="compositionally biased region" description="Polar residues" evidence="1">
    <location>
        <begin position="61"/>
        <end position="92"/>
    </location>
</feature>
<evidence type="ECO:0000256" key="1">
    <source>
        <dbReference type="SAM" id="MobiDB-lite"/>
    </source>
</evidence>
<gene>
    <name evidence="2" type="ORF">KP509_06G000300</name>
</gene>
<accession>A0A8T2UJS1</accession>
<proteinExistence type="predicted"/>
<sequence>MLESAVMNMCRKSTGMEHPTSIHYRLMTSLRGRIPGSSKTRAHKSLIQSLSKPYQRKFSTVRSSKQSASIIPSGSNSVALKSSTSDKPSNGQHRMLEFDPSDKDSTEEIEEPKCSFACADGIKACNSQSADVVTLKSPASYSRQQSEILHLKHVKTILTKDSAEHVGNDLEDGKKGKHEDEGFNRLSSFTIDSMGASSQPRAGGKRSLVRQLSSESCISMPSLDCREDVLRDAEWNEPCPSDDTALERETSDFSSHCQEDKFHFDNEALFSVGGSNSNADSRLVCDSEEGQTALKSSISTLPPLLKKRNPEKDHPEKVLKRFKCNNKGLSSSYGRQSLRGTKIRKKFLKLQYGCRGLAGFIGKGTDLADVFHLGIGFGASYVITGTWKMLNKLNVLLERTEYLVKDLQQHAPTSKQDFSSNTQKASRQGPEVFTESIQPGTARADEMAAGSMNMADLEAALEVELGVMQKNLEAELQAAAGGSECEQAKHPSIKDTLKIGDDKVDTAYYSTTENVPCMNYMVSPSTLSERLHEIIEMQQNDRILQLEKEIQARELDFTMKEMELQCWKDIAYYLVDTLPAKSGRFYSFCEV</sequence>
<evidence type="ECO:0000313" key="2">
    <source>
        <dbReference type="EMBL" id="KAH7434106.1"/>
    </source>
</evidence>
<dbReference type="Proteomes" id="UP000825935">
    <property type="component" value="Chromosome 6"/>
</dbReference>
<dbReference type="OrthoDB" id="1934029at2759"/>
<dbReference type="EMBL" id="CM035411">
    <property type="protein sequence ID" value="KAH7434106.1"/>
    <property type="molecule type" value="Genomic_DNA"/>
</dbReference>
<feature type="region of interest" description="Disordered" evidence="1">
    <location>
        <begin position="61"/>
        <end position="107"/>
    </location>
</feature>
<comment type="caution">
    <text evidence="2">The sequence shown here is derived from an EMBL/GenBank/DDBJ whole genome shotgun (WGS) entry which is preliminary data.</text>
</comment>
<evidence type="ECO:0000313" key="3">
    <source>
        <dbReference type="Proteomes" id="UP000825935"/>
    </source>
</evidence>
<dbReference type="PANTHER" id="PTHR33476:SF22">
    <property type="entry name" value="PROTEIN POLAR LOCALIZATION DURING ASYMMETRIC DIVISION AND REDISTRIBUTION"/>
    <property type="match status" value="1"/>
</dbReference>
<dbReference type="GO" id="GO:0008356">
    <property type="term" value="P:asymmetric cell division"/>
    <property type="evidence" value="ECO:0007669"/>
    <property type="project" value="InterPro"/>
</dbReference>
<dbReference type="AlphaFoldDB" id="A0A8T2UJS1"/>
<reference evidence="2" key="1">
    <citation type="submission" date="2021-08" db="EMBL/GenBank/DDBJ databases">
        <title>WGS assembly of Ceratopteris richardii.</title>
        <authorList>
            <person name="Marchant D.B."/>
            <person name="Chen G."/>
            <person name="Jenkins J."/>
            <person name="Shu S."/>
            <person name="Leebens-Mack J."/>
            <person name="Grimwood J."/>
            <person name="Schmutz J."/>
            <person name="Soltis P."/>
            <person name="Soltis D."/>
            <person name="Chen Z.-H."/>
        </authorList>
    </citation>
    <scope>NUCLEOTIDE SEQUENCE</scope>
    <source>
        <strain evidence="2">Whitten #5841</strain>
        <tissue evidence="2">Leaf</tissue>
    </source>
</reference>
<keyword evidence="3" id="KW-1185">Reference proteome</keyword>